<comment type="caution">
    <text evidence="1">The sequence shown here is derived from an EMBL/GenBank/DDBJ whole genome shotgun (WGS) entry which is preliminary data.</text>
</comment>
<evidence type="ECO:0000313" key="1">
    <source>
        <dbReference type="EMBL" id="KAK7853514.1"/>
    </source>
</evidence>
<accession>A0AAW0LRK3</accession>
<protein>
    <submittedName>
        <fullName evidence="1">Uncharacterized protein</fullName>
    </submittedName>
</protein>
<name>A0AAW0LRK3_QUESU</name>
<sequence>MNLDSFSSNLSVQSATALTMTNNILPRKQKEINPLPNNRYILMGNVRSRHYCADGYPCHVGRYFIWEKIVVAQNG</sequence>
<organism evidence="1 2">
    <name type="scientific">Quercus suber</name>
    <name type="common">Cork oak</name>
    <dbReference type="NCBI Taxonomy" id="58331"/>
    <lineage>
        <taxon>Eukaryota</taxon>
        <taxon>Viridiplantae</taxon>
        <taxon>Streptophyta</taxon>
        <taxon>Embryophyta</taxon>
        <taxon>Tracheophyta</taxon>
        <taxon>Spermatophyta</taxon>
        <taxon>Magnoliopsida</taxon>
        <taxon>eudicotyledons</taxon>
        <taxon>Gunneridae</taxon>
        <taxon>Pentapetalae</taxon>
        <taxon>rosids</taxon>
        <taxon>fabids</taxon>
        <taxon>Fagales</taxon>
        <taxon>Fagaceae</taxon>
        <taxon>Quercus</taxon>
    </lineage>
</organism>
<dbReference type="AlphaFoldDB" id="A0AAW0LRK3"/>
<keyword evidence="2" id="KW-1185">Reference proteome</keyword>
<proteinExistence type="predicted"/>
<reference evidence="1 2" key="1">
    <citation type="journal article" date="2018" name="Sci. Data">
        <title>The draft genome sequence of cork oak.</title>
        <authorList>
            <person name="Ramos A.M."/>
            <person name="Usie A."/>
            <person name="Barbosa P."/>
            <person name="Barros P.M."/>
            <person name="Capote T."/>
            <person name="Chaves I."/>
            <person name="Simoes F."/>
            <person name="Abreu I."/>
            <person name="Carrasquinho I."/>
            <person name="Faro C."/>
            <person name="Guimaraes J.B."/>
            <person name="Mendonca D."/>
            <person name="Nobrega F."/>
            <person name="Rodrigues L."/>
            <person name="Saibo N.J.M."/>
            <person name="Varela M.C."/>
            <person name="Egas C."/>
            <person name="Matos J."/>
            <person name="Miguel C.M."/>
            <person name="Oliveira M.M."/>
            <person name="Ricardo C.P."/>
            <person name="Goncalves S."/>
        </authorList>
    </citation>
    <scope>NUCLEOTIDE SEQUENCE [LARGE SCALE GENOMIC DNA]</scope>
    <source>
        <strain evidence="2">cv. HL8</strain>
    </source>
</reference>
<dbReference type="EMBL" id="PKMF04000064">
    <property type="protein sequence ID" value="KAK7853514.1"/>
    <property type="molecule type" value="Genomic_DNA"/>
</dbReference>
<evidence type="ECO:0000313" key="2">
    <source>
        <dbReference type="Proteomes" id="UP000237347"/>
    </source>
</evidence>
<gene>
    <name evidence="1" type="ORF">CFP56_035503</name>
</gene>
<dbReference type="Proteomes" id="UP000237347">
    <property type="component" value="Unassembled WGS sequence"/>
</dbReference>